<keyword evidence="3" id="KW-1185">Reference proteome</keyword>
<proteinExistence type="predicted"/>
<dbReference type="InterPro" id="IPR021139">
    <property type="entry name" value="NYN"/>
</dbReference>
<dbReference type="AlphaFoldDB" id="A0AAU9SY52"/>
<evidence type="ECO:0000313" key="2">
    <source>
        <dbReference type="EMBL" id="CAH2074493.1"/>
    </source>
</evidence>
<accession>A0AAU9SY52</accession>
<protein>
    <recommendedName>
        <fullName evidence="1">NYN domain-containing protein</fullName>
    </recommendedName>
</protein>
<feature type="domain" description="NYN" evidence="1">
    <location>
        <begin position="19"/>
        <end position="148"/>
    </location>
</feature>
<evidence type="ECO:0000259" key="1">
    <source>
        <dbReference type="Pfam" id="PF01936"/>
    </source>
</evidence>
<dbReference type="InterPro" id="IPR024768">
    <property type="entry name" value="Marf1"/>
</dbReference>
<dbReference type="EMBL" id="OU466862">
    <property type="protein sequence ID" value="CAH2074493.1"/>
    <property type="molecule type" value="Genomic_DNA"/>
</dbReference>
<dbReference type="Proteomes" id="UP000836841">
    <property type="component" value="Chromosome 6"/>
</dbReference>
<dbReference type="Pfam" id="PF01936">
    <property type="entry name" value="NYN"/>
    <property type="match status" value="1"/>
</dbReference>
<dbReference type="CDD" id="cd10910">
    <property type="entry name" value="PIN_limkain_b1_N_like"/>
    <property type="match status" value="1"/>
</dbReference>
<sequence>MTSFIGALPFPGNYATAAMGVFWDIQECGMVEFYDIPAEERNAAVVVQRIRKTIADSGHSGPLFISAYGDMTPHDFSSSGIKLNHFPAGEKYARETKILEDIVSWAAENPEPSTLMLIAGDVVPNDILMAVKLLQTKKKYKLMYIHPHHPTVVVLVASTSGRD</sequence>
<dbReference type="PANTHER" id="PTHR14379:SF57">
    <property type="entry name" value="NYN DOMAIN-CONTAINING PROTEIN"/>
    <property type="match status" value="1"/>
</dbReference>
<organism evidence="2 3">
    <name type="scientific">Thlaspi arvense</name>
    <name type="common">Field penny-cress</name>
    <dbReference type="NCBI Taxonomy" id="13288"/>
    <lineage>
        <taxon>Eukaryota</taxon>
        <taxon>Viridiplantae</taxon>
        <taxon>Streptophyta</taxon>
        <taxon>Embryophyta</taxon>
        <taxon>Tracheophyta</taxon>
        <taxon>Spermatophyta</taxon>
        <taxon>Magnoliopsida</taxon>
        <taxon>eudicotyledons</taxon>
        <taxon>Gunneridae</taxon>
        <taxon>Pentapetalae</taxon>
        <taxon>rosids</taxon>
        <taxon>malvids</taxon>
        <taxon>Brassicales</taxon>
        <taxon>Brassicaceae</taxon>
        <taxon>Thlaspideae</taxon>
        <taxon>Thlaspi</taxon>
    </lineage>
</organism>
<dbReference type="PANTHER" id="PTHR14379">
    <property type="entry name" value="LIMKAIN B LKAP"/>
    <property type="match status" value="1"/>
</dbReference>
<dbReference type="GO" id="GO:0010468">
    <property type="term" value="P:regulation of gene expression"/>
    <property type="evidence" value="ECO:0007669"/>
    <property type="project" value="InterPro"/>
</dbReference>
<dbReference type="GO" id="GO:0004540">
    <property type="term" value="F:RNA nuclease activity"/>
    <property type="evidence" value="ECO:0007669"/>
    <property type="project" value="InterPro"/>
</dbReference>
<reference evidence="2 3" key="1">
    <citation type="submission" date="2022-03" db="EMBL/GenBank/DDBJ databases">
        <authorList>
            <person name="Nunn A."/>
            <person name="Chopra R."/>
            <person name="Nunn A."/>
            <person name="Contreras Garrido A."/>
        </authorList>
    </citation>
    <scope>NUCLEOTIDE SEQUENCE [LARGE SCALE GENOMIC DNA]</scope>
</reference>
<evidence type="ECO:0000313" key="3">
    <source>
        <dbReference type="Proteomes" id="UP000836841"/>
    </source>
</evidence>
<gene>
    <name evidence="2" type="ORF">TAV2_LOCUS21911</name>
</gene>
<dbReference type="GO" id="GO:0005777">
    <property type="term" value="C:peroxisome"/>
    <property type="evidence" value="ECO:0007669"/>
    <property type="project" value="InterPro"/>
</dbReference>
<name>A0AAU9SY52_THLAR</name>